<organism evidence="2 3">
    <name type="scientific">Ziziphus jujuba</name>
    <name type="common">Chinese jujube</name>
    <name type="synonym">Ziziphus sativa</name>
    <dbReference type="NCBI Taxonomy" id="326968"/>
    <lineage>
        <taxon>Eukaryota</taxon>
        <taxon>Viridiplantae</taxon>
        <taxon>Streptophyta</taxon>
        <taxon>Embryophyta</taxon>
        <taxon>Tracheophyta</taxon>
        <taxon>Spermatophyta</taxon>
        <taxon>Magnoliopsida</taxon>
        <taxon>eudicotyledons</taxon>
        <taxon>Gunneridae</taxon>
        <taxon>Pentapetalae</taxon>
        <taxon>rosids</taxon>
        <taxon>fabids</taxon>
        <taxon>Rosales</taxon>
        <taxon>Rhamnaceae</taxon>
        <taxon>Paliureae</taxon>
        <taxon>Ziziphus</taxon>
    </lineage>
</organism>
<dbReference type="PANTHER" id="PTHR32094">
    <property type="entry name" value="FANCONI ANEMIA GROUP E PROTEIN"/>
    <property type="match status" value="1"/>
</dbReference>
<proteinExistence type="predicted"/>
<keyword evidence="1" id="KW-0812">Transmembrane</keyword>
<evidence type="ECO:0000313" key="2">
    <source>
        <dbReference type="Proteomes" id="UP001652623"/>
    </source>
</evidence>
<keyword evidence="1" id="KW-0472">Membrane</keyword>
<feature type="transmembrane region" description="Helical" evidence="1">
    <location>
        <begin position="6"/>
        <end position="25"/>
    </location>
</feature>
<gene>
    <name evidence="3" type="primary">LOC107424002</name>
</gene>
<sequence length="493" mass="55879">MVETIFQYLLIVIIIIIIIIINQHSDFHGLLRLLVNEALGRHCRRPLFFFFFFFFIFFSSLHKETLPTMVQTRILFFLATESQRFCGHQLCGLARCVLSGSQELDFWVDRAARNLLDSVSESNYDWISGLSLDSGEEREEDEFYSLPGFLKDDAAGASDLLPWLPISPGDLNWRASYDNDCGNKDETFGQRREEMEQDTDYEVVEDTIEIDHPRNDNPLGLGPDIQNKALCLKARLMNFESTSKTVGLANEIRQLCAGKGGDAFAVLGLLEPWLVDDETASVLILHLSSGSQEGLLTWPSQVLCSIILPKFLVLEEPVSRVLLTATIEYCKLHQRAAVYALLLPLILRRDGINNPICDLITRIVKECLHPAHTSSFCQKLLCGGKDERRPICLACHHYLLSDEMVWTESLFNLFQSILNHNACLTQDSVDRIVYQVQQSAEKFSKSLRFGNFLLCFVTKCSLQLSSHRLVLNEAVEKTNNLVTKSILSKLASF</sequence>
<keyword evidence="2" id="KW-1185">Reference proteome</keyword>
<dbReference type="InterPro" id="IPR039685">
    <property type="entry name" value="FANCE"/>
</dbReference>
<dbReference type="AlphaFoldDB" id="A0A6P4A2J2"/>
<dbReference type="PANTHER" id="PTHR32094:SF5">
    <property type="entry name" value="FANCONI ANEMIA GROUP E PROTEIN"/>
    <property type="match status" value="1"/>
</dbReference>
<dbReference type="GO" id="GO:0043240">
    <property type="term" value="C:Fanconi anaemia nuclear complex"/>
    <property type="evidence" value="ECO:0007669"/>
    <property type="project" value="InterPro"/>
</dbReference>
<keyword evidence="1" id="KW-1133">Transmembrane helix</keyword>
<feature type="transmembrane region" description="Helical" evidence="1">
    <location>
        <begin position="46"/>
        <end position="62"/>
    </location>
</feature>
<accession>A0A6P4A2J2</accession>
<dbReference type="Gene3D" id="1.25.40.480">
    <property type="match status" value="1"/>
</dbReference>
<dbReference type="GeneID" id="107424002"/>
<evidence type="ECO:0000256" key="1">
    <source>
        <dbReference type="SAM" id="Phobius"/>
    </source>
</evidence>
<protein>
    <submittedName>
        <fullName evidence="3">Uncharacterized protein LOC107424002 isoform X2</fullName>
    </submittedName>
</protein>
<name>A0A6P4A2J2_ZIZJJ</name>
<dbReference type="RefSeq" id="XP_015889169.3">
    <property type="nucleotide sequence ID" value="XM_016033683.4"/>
</dbReference>
<dbReference type="GO" id="GO:0036297">
    <property type="term" value="P:interstrand cross-link repair"/>
    <property type="evidence" value="ECO:0007669"/>
    <property type="project" value="InterPro"/>
</dbReference>
<dbReference type="Proteomes" id="UP001652623">
    <property type="component" value="Chromosome 7"/>
</dbReference>
<evidence type="ECO:0000313" key="3">
    <source>
        <dbReference type="RefSeq" id="XP_015889169.3"/>
    </source>
</evidence>
<reference evidence="3" key="1">
    <citation type="submission" date="2025-08" db="UniProtKB">
        <authorList>
            <consortium name="RefSeq"/>
        </authorList>
    </citation>
    <scope>IDENTIFICATION</scope>
    <source>
        <tissue evidence="3">Seedling</tissue>
    </source>
</reference>